<proteinExistence type="predicted"/>
<accession>A0ABS0WXR2</accession>
<reference evidence="1 2" key="1">
    <citation type="submission" date="2020-12" db="EMBL/GenBank/DDBJ databases">
        <title>Streptomyces typhae sp. nov., a novel endophytic actinomycete isolated from the root of cattail pollen (Typha angustifolia L.).</title>
        <authorList>
            <person name="Peng C."/>
            <person name="Liu C."/>
        </authorList>
    </citation>
    <scope>NUCLEOTIDE SEQUENCE [LARGE SCALE GENOMIC DNA]</scope>
    <source>
        <strain evidence="1 2">JCM 4753</strain>
    </source>
</reference>
<dbReference type="Proteomes" id="UP000634780">
    <property type="component" value="Unassembled WGS sequence"/>
</dbReference>
<comment type="caution">
    <text evidence="1">The sequence shown here is derived from an EMBL/GenBank/DDBJ whole genome shotgun (WGS) entry which is preliminary data.</text>
</comment>
<dbReference type="RefSeq" id="WP_190117911.1">
    <property type="nucleotide sequence ID" value="NZ_BMVR01000009.1"/>
</dbReference>
<gene>
    <name evidence="1" type="ORF">JGB26_01040</name>
</gene>
<name>A0ABS0WXR2_9ACTN</name>
<protein>
    <submittedName>
        <fullName evidence="1">Uncharacterized protein</fullName>
    </submittedName>
</protein>
<dbReference type="EMBL" id="JAEKOZ010000001">
    <property type="protein sequence ID" value="MBJ3805722.1"/>
    <property type="molecule type" value="Genomic_DNA"/>
</dbReference>
<evidence type="ECO:0000313" key="2">
    <source>
        <dbReference type="Proteomes" id="UP000634780"/>
    </source>
</evidence>
<sequence length="157" mass="16677">MTMLEGNRQLITAWLAGADAQPGAVHAAWAERGVALLPLGRRFDAVRVPAARIHAAVHSSEARTVAAFLGDWLAGPVIRDIRSGLGPYYVLIAPDSAWGGTEERLSTDTFLGVPRLGHPVSMLTRWVVPPTAPGDLCDPAHLSALLMTAETLKAVDP</sequence>
<evidence type="ECO:0000313" key="1">
    <source>
        <dbReference type="EMBL" id="MBJ3805722.1"/>
    </source>
</evidence>
<organism evidence="1 2">
    <name type="scientific">Streptomyces flavofungini</name>
    <dbReference type="NCBI Taxonomy" id="68200"/>
    <lineage>
        <taxon>Bacteria</taxon>
        <taxon>Bacillati</taxon>
        <taxon>Actinomycetota</taxon>
        <taxon>Actinomycetes</taxon>
        <taxon>Kitasatosporales</taxon>
        <taxon>Streptomycetaceae</taxon>
        <taxon>Streptomyces</taxon>
    </lineage>
</organism>
<keyword evidence="2" id="KW-1185">Reference proteome</keyword>